<reference evidence="1" key="1">
    <citation type="submission" date="2020-05" db="EMBL/GenBank/DDBJ databases">
        <title>WGS assembly of Panicum virgatum.</title>
        <authorList>
            <person name="Lovell J.T."/>
            <person name="Jenkins J."/>
            <person name="Shu S."/>
            <person name="Juenger T.E."/>
            <person name="Schmutz J."/>
        </authorList>
    </citation>
    <scope>NUCLEOTIDE SEQUENCE</scope>
    <source>
        <strain evidence="1">AP13</strain>
    </source>
</reference>
<evidence type="ECO:0008006" key="3">
    <source>
        <dbReference type="Google" id="ProtNLM"/>
    </source>
</evidence>
<sequence>MDDPTCVAARAEGKKFVSEEWVQDSLDRGVLADADRVIYWPVRDSKAIPGAQSLLIFLTGYQRNYREYVTVQLNQVCYMNQLNQIHSRACFQVPMPCYCGRLHKQIKV</sequence>
<dbReference type="InterPro" id="IPR044254">
    <property type="entry name" value="At4g02110-like"/>
</dbReference>
<dbReference type="PANTHER" id="PTHR47181:SF2">
    <property type="entry name" value="BRCA1 C TERMINUS DOMAIN CONTAINING PROTEIN, EXPRESSED"/>
    <property type="match status" value="1"/>
</dbReference>
<protein>
    <recommendedName>
        <fullName evidence="3">BRCT domain-containing protein</fullName>
    </recommendedName>
</protein>
<dbReference type="EMBL" id="CM029042">
    <property type="protein sequence ID" value="KAG2618772.1"/>
    <property type="molecule type" value="Genomic_DNA"/>
</dbReference>
<dbReference type="PANTHER" id="PTHR47181">
    <property type="entry name" value="BRCA1 C TERMINUS DOMAIN CONTAINING PROTEIN, EXPRESSED"/>
    <property type="match status" value="1"/>
</dbReference>
<comment type="caution">
    <text evidence="1">The sequence shown here is derived from an EMBL/GenBank/DDBJ whole genome shotgun (WGS) entry which is preliminary data.</text>
</comment>
<gene>
    <name evidence="1" type="ORF">PVAP13_3NG141306</name>
</gene>
<proteinExistence type="predicted"/>
<dbReference type="Proteomes" id="UP000823388">
    <property type="component" value="Chromosome 3N"/>
</dbReference>
<evidence type="ECO:0000313" key="2">
    <source>
        <dbReference type="Proteomes" id="UP000823388"/>
    </source>
</evidence>
<dbReference type="AlphaFoldDB" id="A0A8T0U2H6"/>
<organism evidence="1 2">
    <name type="scientific">Panicum virgatum</name>
    <name type="common">Blackwell switchgrass</name>
    <dbReference type="NCBI Taxonomy" id="38727"/>
    <lineage>
        <taxon>Eukaryota</taxon>
        <taxon>Viridiplantae</taxon>
        <taxon>Streptophyta</taxon>
        <taxon>Embryophyta</taxon>
        <taxon>Tracheophyta</taxon>
        <taxon>Spermatophyta</taxon>
        <taxon>Magnoliopsida</taxon>
        <taxon>Liliopsida</taxon>
        <taxon>Poales</taxon>
        <taxon>Poaceae</taxon>
        <taxon>PACMAD clade</taxon>
        <taxon>Panicoideae</taxon>
        <taxon>Panicodae</taxon>
        <taxon>Paniceae</taxon>
        <taxon>Panicinae</taxon>
        <taxon>Panicum</taxon>
        <taxon>Panicum sect. Hiantes</taxon>
    </lineage>
</organism>
<accession>A0A8T0U2H6</accession>
<evidence type="ECO:0000313" key="1">
    <source>
        <dbReference type="EMBL" id="KAG2618772.1"/>
    </source>
</evidence>
<keyword evidence="2" id="KW-1185">Reference proteome</keyword>
<name>A0A8T0U2H6_PANVG</name>